<organism evidence="2 3">
    <name type="scientific">Paramecium sonneborni</name>
    <dbReference type="NCBI Taxonomy" id="65129"/>
    <lineage>
        <taxon>Eukaryota</taxon>
        <taxon>Sar</taxon>
        <taxon>Alveolata</taxon>
        <taxon>Ciliophora</taxon>
        <taxon>Intramacronucleata</taxon>
        <taxon>Oligohymenophorea</taxon>
        <taxon>Peniculida</taxon>
        <taxon>Parameciidae</taxon>
        <taxon>Paramecium</taxon>
    </lineage>
</organism>
<accession>A0A8S1R3Q2</accession>
<reference evidence="2" key="1">
    <citation type="submission" date="2021-01" db="EMBL/GenBank/DDBJ databases">
        <authorList>
            <consortium name="Genoscope - CEA"/>
            <person name="William W."/>
        </authorList>
    </citation>
    <scope>NUCLEOTIDE SEQUENCE</scope>
</reference>
<protein>
    <recommendedName>
        <fullName evidence="4">RAP domain-containing protein</fullName>
    </recommendedName>
</protein>
<name>A0A8S1R3Q2_9CILI</name>
<keyword evidence="3" id="KW-1185">Reference proteome</keyword>
<comment type="caution">
    <text evidence="2">The sequence shown here is derived from an EMBL/GenBank/DDBJ whole genome shotgun (WGS) entry which is preliminary data.</text>
</comment>
<proteinExistence type="predicted"/>
<dbReference type="EMBL" id="CAJJDN010000135">
    <property type="protein sequence ID" value="CAD8121983.1"/>
    <property type="molecule type" value="Genomic_DNA"/>
</dbReference>
<dbReference type="AlphaFoldDB" id="A0A8S1R3Q2"/>
<sequence length="658" mass="78731">MFRKLFCGFCNQVQKVSTFNQLKNIMNPPTPENYQRLLITVQQLIQSNPINWKFVHRLQQLKQQFSLELDMPYLLSKLKDQPIDSQKQSFVIEIMQQNFMVDEELFKDVFNQLLRMDDLQYSTQLKMLDTYFKYSEFFDQDKVLPNLLSNLIAFDDLEILDLVNSFQVLTYKDSQLTEQNQQLLENFKDELNDQIVKILPALGQKQFRQLLVVLRSNDYHNEKLKAAIFQYFFDNKDILGQSSFVELLNLCNLKFFYNEDIKYQILIQLNFLKVKGINESRLINKYILPSISLAEQEMMGNLITLSGIQLDKEYIDTHFTGSNSQKREKLEQMKLKENQIKQIVDELMKYIDEQFAYLLNVMKIVQTFGLQLPELLQPLAEELKKILSKQIVNSADLLAILNYFDDSNILFDQQDSIGMNEFNNFLKQEYFSYAKINYLQRQLAFRKNQDFMLEMLNKSYKSGWNLELCSRQALIFQHYNIPLQQMFLDKFQQVIDDFILKRRTAYDQILFYKYMVISDWSKNLKQEQRTYFDESQSTAQRMRREKTKNLDQSSFLEQEIKNDLQQYMPNSLKLLSNQYVNSMEIDFIITNQKGDKLFVQIHGQTHFYYNSNIQNYKTLLETFYLEKIGQFRLINYFETDKWKQNKQKSVEKLISCLM</sequence>
<dbReference type="Proteomes" id="UP000692954">
    <property type="component" value="Unassembled WGS sequence"/>
</dbReference>
<evidence type="ECO:0000313" key="2">
    <source>
        <dbReference type="EMBL" id="CAD8121983.1"/>
    </source>
</evidence>
<evidence type="ECO:0008006" key="4">
    <source>
        <dbReference type="Google" id="ProtNLM"/>
    </source>
</evidence>
<evidence type="ECO:0000313" key="3">
    <source>
        <dbReference type="Proteomes" id="UP000692954"/>
    </source>
</evidence>
<keyword evidence="1" id="KW-0175">Coiled coil</keyword>
<gene>
    <name evidence="2" type="ORF">PSON_ATCC_30995.1.T1350126</name>
</gene>
<feature type="coiled-coil region" evidence="1">
    <location>
        <begin position="326"/>
        <end position="353"/>
    </location>
</feature>
<evidence type="ECO:0000256" key="1">
    <source>
        <dbReference type="SAM" id="Coils"/>
    </source>
</evidence>
<dbReference type="OrthoDB" id="305777at2759"/>